<keyword evidence="2" id="KW-1185">Reference proteome</keyword>
<protein>
    <submittedName>
        <fullName evidence="1">Uncharacterized protein</fullName>
    </submittedName>
</protein>
<evidence type="ECO:0000313" key="2">
    <source>
        <dbReference type="Proteomes" id="UP000467148"/>
    </source>
</evidence>
<dbReference type="RefSeq" id="WP_163746071.1">
    <property type="nucleotide sequence ID" value="NZ_AP022596.1"/>
</dbReference>
<dbReference type="AlphaFoldDB" id="A0A7I7T1Y3"/>
<dbReference type="Proteomes" id="UP000467148">
    <property type="component" value="Chromosome"/>
</dbReference>
<dbReference type="KEGG" id="mhev:MHEL_04680"/>
<organism evidence="1 2">
    <name type="scientific">Mycolicibacterium helvum</name>
    <dbReference type="NCBI Taxonomy" id="1534349"/>
    <lineage>
        <taxon>Bacteria</taxon>
        <taxon>Bacillati</taxon>
        <taxon>Actinomycetota</taxon>
        <taxon>Actinomycetes</taxon>
        <taxon>Mycobacteriales</taxon>
        <taxon>Mycobacteriaceae</taxon>
        <taxon>Mycolicibacterium</taxon>
    </lineage>
</organism>
<evidence type="ECO:0000313" key="1">
    <source>
        <dbReference type="EMBL" id="BBY62225.1"/>
    </source>
</evidence>
<dbReference type="EMBL" id="AP022596">
    <property type="protein sequence ID" value="BBY62225.1"/>
    <property type="molecule type" value="Genomic_DNA"/>
</dbReference>
<proteinExistence type="predicted"/>
<accession>A0A7I7T1Y3</accession>
<gene>
    <name evidence="1" type="ORF">MHEL_04680</name>
</gene>
<reference evidence="1 2" key="1">
    <citation type="journal article" date="2019" name="Emerg. Microbes Infect.">
        <title>Comprehensive subspecies identification of 175 nontuberculous mycobacteria species based on 7547 genomic profiles.</title>
        <authorList>
            <person name="Matsumoto Y."/>
            <person name="Kinjo T."/>
            <person name="Motooka D."/>
            <person name="Nabeya D."/>
            <person name="Jung N."/>
            <person name="Uechi K."/>
            <person name="Horii T."/>
            <person name="Iida T."/>
            <person name="Fujita J."/>
            <person name="Nakamura S."/>
        </authorList>
    </citation>
    <scope>NUCLEOTIDE SEQUENCE [LARGE SCALE GENOMIC DNA]</scope>
    <source>
        <strain evidence="1 2">JCM 30396</strain>
    </source>
</reference>
<sequence length="82" mass="9027">MHIQRISAEAGLDDSVIGGPFCGPLLLPGATETNACGGYCHHVMVRTEPGWRSKQLRKVNLWFGKPPSVQRRAELQEKAEQA</sequence>
<name>A0A7I7T1Y3_9MYCO</name>